<gene>
    <name evidence="4" type="primary">trappc14</name>
</gene>
<dbReference type="AlphaFoldDB" id="H2SCI6"/>
<dbReference type="GO" id="GO:0043014">
    <property type="term" value="F:alpha-tubulin binding"/>
    <property type="evidence" value="ECO:0007669"/>
    <property type="project" value="InterPro"/>
</dbReference>
<reference evidence="4 5" key="1">
    <citation type="journal article" date="2011" name="Genome Biol. Evol.">
        <title>Integration of the genetic map and genome assembly of fugu facilitates insights into distinct features of genome evolution in teleosts and mammals.</title>
        <authorList>
            <person name="Kai W."/>
            <person name="Kikuchi K."/>
            <person name="Tohari S."/>
            <person name="Chew A.K."/>
            <person name="Tay A."/>
            <person name="Fujiwara A."/>
            <person name="Hosoya S."/>
            <person name="Suetake H."/>
            <person name="Naruse K."/>
            <person name="Brenner S."/>
            <person name="Suzuki Y."/>
            <person name="Venkatesh B."/>
        </authorList>
    </citation>
    <scope>NUCLEOTIDE SEQUENCE [LARGE SCALE GENOMIC DNA]</scope>
</reference>
<sequence length="574" mass="63654">MELPCDYFMYFPSAPVSSLSDLEEYASLPRRDHLYLGETVQFLLVLRFRKQPDGADRHGPLKDLATSLSAQASACIAEGRCQGDPRSREDDGAGDPAGHGEPGTWNLAAGGGDSGSPFRECGVALVHSSAPDRRQNRNELLKAPLVLGDQLIFCLTVSLDKLPASTLKAKITATVWRQEVEDDDVKEHGYTTLLQLRSPTHIFRQDLSTFKTQVSTILNVVAPPSVQCQQITVSGKHLILLKVLNCSSQEVCVRDTKIIPNYNSSFLPMMPDGSVLIVDNVCHKTAEVTMATFYRIKSEASPLPSVLSALEEQNFLFQLQLQDQGEEDSSVGMEIPLVAVIQWYAPTLPCTRYIRAFYVLPSICLDRPGLIMTASCSSVVRPLEQFRVKYTLRNNLEDFLAVHLIWNTEAQRGRKQDPRMAVVVCQSPSNHLGWCRKGSMLSFTVVFQILRTGLFELSKNMKLKLQFNASPFSSPTAGVLPVRNYPLLSNSTIQGQQEMHNLGRSHTFSHQNEKPLYTRTSSEAAYPSIMSPGGAPENRMPEPQFTSTAALLGKVAKRECKVLVLKTISEAHKR</sequence>
<evidence type="ECO:0000313" key="5">
    <source>
        <dbReference type="Proteomes" id="UP000005226"/>
    </source>
</evidence>
<dbReference type="STRING" id="31033.ENSTRUP00000010115"/>
<evidence type="ECO:0000256" key="1">
    <source>
        <dbReference type="SAM" id="MobiDB-lite"/>
    </source>
</evidence>
<dbReference type="GeneTree" id="ENSGT00390000014725"/>
<evidence type="ECO:0000259" key="3">
    <source>
        <dbReference type="Pfam" id="PF23652"/>
    </source>
</evidence>
<organism evidence="4 5">
    <name type="scientific">Takifugu rubripes</name>
    <name type="common">Japanese pufferfish</name>
    <name type="synonym">Fugu rubripes</name>
    <dbReference type="NCBI Taxonomy" id="31033"/>
    <lineage>
        <taxon>Eukaryota</taxon>
        <taxon>Metazoa</taxon>
        <taxon>Chordata</taxon>
        <taxon>Craniata</taxon>
        <taxon>Vertebrata</taxon>
        <taxon>Euteleostomi</taxon>
        <taxon>Actinopterygii</taxon>
        <taxon>Neopterygii</taxon>
        <taxon>Teleostei</taxon>
        <taxon>Neoteleostei</taxon>
        <taxon>Acanthomorphata</taxon>
        <taxon>Eupercaria</taxon>
        <taxon>Tetraodontiformes</taxon>
        <taxon>Tetradontoidea</taxon>
        <taxon>Tetraodontidae</taxon>
        <taxon>Takifugu</taxon>
    </lineage>
</organism>
<keyword evidence="5" id="KW-1185">Reference proteome</keyword>
<name>H2SCI6_TAKRU</name>
<dbReference type="HOGENOM" id="CLU_031637_0_0_1"/>
<dbReference type="Ensembl" id="ENSTRUT00000010171.3">
    <property type="protein sequence ID" value="ENSTRUP00000010115.3"/>
    <property type="gene ID" value="ENSTRUG00000004263.3"/>
</dbReference>
<feature type="region of interest" description="Disordered" evidence="1">
    <location>
        <begin position="519"/>
        <end position="541"/>
    </location>
</feature>
<dbReference type="PANTHER" id="PTHR16096">
    <property type="entry name" value="MICROTUBULE-ASSOCIATED PROTEIN 11"/>
    <property type="match status" value="1"/>
</dbReference>
<dbReference type="eggNOG" id="ENOG502QSBJ">
    <property type="taxonomic scope" value="Eukaryota"/>
</dbReference>
<dbReference type="Pfam" id="PF15806">
    <property type="entry name" value="TRAPP14_N"/>
    <property type="match status" value="1"/>
</dbReference>
<feature type="domain" description="TRAPP14 C-terminal" evidence="3">
    <location>
        <begin position="370"/>
        <end position="568"/>
    </location>
</feature>
<feature type="domain" description="TRAPP14 N-terminal" evidence="2">
    <location>
        <begin position="5"/>
        <end position="368"/>
    </location>
</feature>
<dbReference type="Proteomes" id="UP000005226">
    <property type="component" value="Chromosome 8"/>
</dbReference>
<dbReference type="InterPro" id="IPR055453">
    <property type="entry name" value="TRAPP14_N"/>
</dbReference>
<reference evidence="4" key="2">
    <citation type="submission" date="2025-08" db="UniProtKB">
        <authorList>
            <consortium name="Ensembl"/>
        </authorList>
    </citation>
    <scope>IDENTIFICATION</scope>
</reference>
<accession>H2SCI6</accession>
<evidence type="ECO:0000313" key="4">
    <source>
        <dbReference type="Ensembl" id="ENSTRUP00000010115.3"/>
    </source>
</evidence>
<feature type="region of interest" description="Disordered" evidence="1">
    <location>
        <begin position="79"/>
        <end position="111"/>
    </location>
</feature>
<dbReference type="GO" id="GO:0060271">
    <property type="term" value="P:cilium assembly"/>
    <property type="evidence" value="ECO:0007669"/>
    <property type="project" value="Ensembl"/>
</dbReference>
<dbReference type="GO" id="GO:1990071">
    <property type="term" value="C:TRAPPII protein complex"/>
    <property type="evidence" value="ECO:0007669"/>
    <property type="project" value="TreeGrafter"/>
</dbReference>
<dbReference type="InParanoid" id="H2SCI6"/>
<dbReference type="OrthoDB" id="6047286at2759"/>
<reference evidence="4" key="3">
    <citation type="submission" date="2025-09" db="UniProtKB">
        <authorList>
            <consortium name="Ensembl"/>
        </authorList>
    </citation>
    <scope>IDENTIFICATION</scope>
</reference>
<dbReference type="GeneID" id="101069519"/>
<evidence type="ECO:0000259" key="2">
    <source>
        <dbReference type="Pfam" id="PF15806"/>
    </source>
</evidence>
<dbReference type="RefSeq" id="XP_011604816.2">
    <property type="nucleotide sequence ID" value="XM_011606514.2"/>
</dbReference>
<dbReference type="GO" id="GO:0042127">
    <property type="term" value="P:regulation of cell population proliferation"/>
    <property type="evidence" value="ECO:0007669"/>
    <property type="project" value="Ensembl"/>
</dbReference>
<protein>
    <submittedName>
        <fullName evidence="4">Trafficking protein particle complex subunit 14</fullName>
    </submittedName>
</protein>
<dbReference type="Pfam" id="PF23652">
    <property type="entry name" value="TRAPP14_C"/>
    <property type="match status" value="1"/>
</dbReference>
<dbReference type="InterPro" id="IPR055452">
    <property type="entry name" value="TRAPP14_C"/>
</dbReference>
<dbReference type="OMA" id="IWNSEGG"/>
<proteinExistence type="predicted"/>
<dbReference type="InterPro" id="IPR031626">
    <property type="entry name" value="TRAPPC14"/>
</dbReference>
<dbReference type="PANTHER" id="PTHR16096:SF8">
    <property type="entry name" value="TRAFFICKING PROTEIN PARTICLE COMPLEX SUBUNIT 14"/>
    <property type="match status" value="1"/>
</dbReference>
<feature type="compositionally biased region" description="Basic and acidic residues" evidence="1">
    <location>
        <begin position="81"/>
        <end position="91"/>
    </location>
</feature>